<organism evidence="2 3">
    <name type="scientific">Wohlfahrtiimonas chitiniclastica</name>
    <dbReference type="NCBI Taxonomy" id="400946"/>
    <lineage>
        <taxon>Bacteria</taxon>
        <taxon>Pseudomonadati</taxon>
        <taxon>Pseudomonadota</taxon>
        <taxon>Gammaproteobacteria</taxon>
        <taxon>Cardiobacteriales</taxon>
        <taxon>Ignatzschineriaceae</taxon>
        <taxon>Wohlfahrtiimonas</taxon>
    </lineage>
</organism>
<feature type="transmembrane region" description="Helical" evidence="1">
    <location>
        <begin position="176"/>
        <end position="200"/>
    </location>
</feature>
<feature type="transmembrane region" description="Helical" evidence="1">
    <location>
        <begin position="206"/>
        <end position="224"/>
    </location>
</feature>
<proteinExistence type="predicted"/>
<dbReference type="AlphaFoldDB" id="A0AB35C4I6"/>
<protein>
    <submittedName>
        <fullName evidence="2">Uncharacterized protein</fullName>
    </submittedName>
</protein>
<evidence type="ECO:0000256" key="1">
    <source>
        <dbReference type="SAM" id="Phobius"/>
    </source>
</evidence>
<keyword evidence="1" id="KW-0812">Transmembrane</keyword>
<name>A0AB35C4I6_9GAMM</name>
<evidence type="ECO:0000313" key="3">
    <source>
        <dbReference type="Proteomes" id="UP000680020"/>
    </source>
</evidence>
<keyword evidence="1" id="KW-0472">Membrane</keyword>
<keyword evidence="1" id="KW-1133">Transmembrane helix</keyword>
<evidence type="ECO:0000313" key="2">
    <source>
        <dbReference type="EMBL" id="MBS7825438.1"/>
    </source>
</evidence>
<gene>
    <name evidence="2" type="ORF">J7561_09545</name>
</gene>
<accession>A0AB35C4I6</accession>
<sequence length="324" mass="37538">MTESIETIEALYAILQTHKSLKKTDHCLRYLCECTLNAHQKGEEFHGLSRHTMKADYDDSKGIADYVPPANLNKWINQSMLNQQCERIVLQNRAVFENIGYVPSIEGTNPQGGKGNENLMYIDIQPIAKETPPEEMDPTSIRYHRTPPANIKIAWYMRPFMHQGTFRNRSLRGMSFYLMWFLLTLMALAGLLIIIVGVALKTDHLTLWQLLYLSIPMGYFYLVMRYVTLPLFRLPEYRILKAPPWMIAMNQSSAEIEMHRDEHSQITSLTQFIGECPICSAQVTLREGWKDQRLPLVGRCGESPFDHVYSFDRVEMTGRLLTRR</sequence>
<dbReference type="Proteomes" id="UP000680020">
    <property type="component" value="Unassembled WGS sequence"/>
</dbReference>
<reference evidence="2" key="1">
    <citation type="submission" date="2021-03" db="EMBL/GenBank/DDBJ databases">
        <title>Identification and antibiotic profiling of Wohlfahrtiimonas chitiniclastica, an underestimated human pathogen.</title>
        <authorList>
            <person name="Kopf A."/>
            <person name="Bunk B."/>
            <person name="Coldewey S."/>
            <person name="Gunzer F."/>
            <person name="Riedel T."/>
            <person name="Schroettner P."/>
        </authorList>
    </citation>
    <scope>NUCLEOTIDE SEQUENCE</scope>
    <source>
        <strain evidence="2">DSM 100917</strain>
    </source>
</reference>
<comment type="caution">
    <text evidence="2">The sequence shown here is derived from an EMBL/GenBank/DDBJ whole genome shotgun (WGS) entry which is preliminary data.</text>
</comment>
<dbReference type="EMBL" id="JAGIBU010000013">
    <property type="protein sequence ID" value="MBS7825438.1"/>
    <property type="molecule type" value="Genomic_DNA"/>
</dbReference>
<dbReference type="RefSeq" id="WP_094493019.1">
    <property type="nucleotide sequence ID" value="NZ_JAGIBT010000014.1"/>
</dbReference>